<comment type="function">
    <text evidence="5 7">Essential cell division protein that forms a contractile ring structure (Z ring) at the future cell division site. The regulation of the ring assembly controls the timing and the location of cell division. One of the functions of the FtsZ ring is to recruit other cell division proteins to the septum to produce a new cell wall between the dividing cells. Binds GTP and shows GTPase activity.</text>
</comment>
<feature type="domain" description="Tubulin/FtsZ 2-layer sandwich" evidence="10">
    <location>
        <begin position="212"/>
        <end position="330"/>
    </location>
</feature>
<comment type="subunit">
    <text evidence="5">Homodimer. Polymerizes to form a dynamic ring structure in a strictly GTP-dependent manner. Interacts directly with several other division proteins.</text>
</comment>
<dbReference type="FunFam" id="3.40.50.1440:FF:000001">
    <property type="entry name" value="Cell division protein FtsZ"/>
    <property type="match status" value="1"/>
</dbReference>
<dbReference type="OrthoDB" id="9813375at2"/>
<dbReference type="EMBL" id="WMIF01000037">
    <property type="protein sequence ID" value="MTH36392.1"/>
    <property type="molecule type" value="Genomic_DNA"/>
</dbReference>
<evidence type="ECO:0000256" key="7">
    <source>
        <dbReference type="RuleBase" id="RU000631"/>
    </source>
</evidence>
<proteinExistence type="inferred from homology"/>
<dbReference type="InterPro" id="IPR000158">
    <property type="entry name" value="Cell_div_FtsZ"/>
</dbReference>
<evidence type="ECO:0000313" key="11">
    <source>
        <dbReference type="EMBL" id="MTH36392.1"/>
    </source>
</evidence>
<dbReference type="PANTHER" id="PTHR30314:SF3">
    <property type="entry name" value="MITOCHONDRIAL DIVISION PROTEIN FSZA"/>
    <property type="match status" value="1"/>
</dbReference>
<evidence type="ECO:0000256" key="4">
    <source>
        <dbReference type="ARBA" id="ARBA00023134"/>
    </source>
</evidence>
<feature type="compositionally biased region" description="Low complexity" evidence="8">
    <location>
        <begin position="443"/>
        <end position="462"/>
    </location>
</feature>
<keyword evidence="3 5" id="KW-0547">Nucleotide-binding</keyword>
<dbReference type="PROSITE" id="PS01135">
    <property type="entry name" value="FTSZ_2"/>
    <property type="match status" value="1"/>
</dbReference>
<evidence type="ECO:0000259" key="9">
    <source>
        <dbReference type="SMART" id="SM00864"/>
    </source>
</evidence>
<keyword evidence="12" id="KW-1185">Reference proteome</keyword>
<dbReference type="PRINTS" id="PR00423">
    <property type="entry name" value="CELLDVISFTSZ"/>
</dbReference>
<dbReference type="GO" id="GO:0032153">
    <property type="term" value="C:cell division site"/>
    <property type="evidence" value="ECO:0007669"/>
    <property type="project" value="UniProtKB-UniRule"/>
</dbReference>
<protein>
    <recommendedName>
        <fullName evidence="5 6">Cell division protein FtsZ</fullName>
    </recommendedName>
</protein>
<feature type="compositionally biased region" description="Low complexity" evidence="8">
    <location>
        <begin position="386"/>
        <end position="403"/>
    </location>
</feature>
<keyword evidence="5 7" id="KW-0717">Septation</keyword>
<dbReference type="InterPro" id="IPR003008">
    <property type="entry name" value="Tubulin_FtsZ_GTPase"/>
</dbReference>
<organism evidence="11 12">
    <name type="scientific">Paracoccus limosus</name>
    <dbReference type="NCBI Taxonomy" id="913252"/>
    <lineage>
        <taxon>Bacteria</taxon>
        <taxon>Pseudomonadati</taxon>
        <taxon>Pseudomonadota</taxon>
        <taxon>Alphaproteobacteria</taxon>
        <taxon>Rhodobacterales</taxon>
        <taxon>Paracoccaceae</taxon>
        <taxon>Paracoccus</taxon>
    </lineage>
</organism>
<dbReference type="SMART" id="SM00864">
    <property type="entry name" value="Tubulin"/>
    <property type="match status" value="1"/>
</dbReference>
<dbReference type="GO" id="GO:0005737">
    <property type="term" value="C:cytoplasm"/>
    <property type="evidence" value="ECO:0007669"/>
    <property type="project" value="UniProtKB-SubCell"/>
</dbReference>
<dbReference type="Gene3D" id="3.40.50.1440">
    <property type="entry name" value="Tubulin/FtsZ, GTPase domain"/>
    <property type="match status" value="1"/>
</dbReference>
<dbReference type="Gene3D" id="3.30.1330.20">
    <property type="entry name" value="Tubulin/FtsZ, C-terminal domain"/>
    <property type="match status" value="1"/>
</dbReference>
<dbReference type="PANTHER" id="PTHR30314">
    <property type="entry name" value="CELL DIVISION PROTEIN FTSZ-RELATED"/>
    <property type="match status" value="1"/>
</dbReference>
<feature type="binding site" evidence="5">
    <location>
        <position position="148"/>
    </location>
    <ligand>
        <name>GTP</name>
        <dbReference type="ChEBI" id="CHEBI:37565"/>
    </ligand>
</feature>
<comment type="similarity">
    <text evidence="1 5 7">Belongs to the FtsZ family.</text>
</comment>
<dbReference type="SMART" id="SM00865">
    <property type="entry name" value="Tubulin_C"/>
    <property type="match status" value="1"/>
</dbReference>
<dbReference type="RefSeq" id="WP_155065908.1">
    <property type="nucleotide sequence ID" value="NZ_WMIF01000037.1"/>
</dbReference>
<accession>A0A844H6J3</accession>
<dbReference type="SUPFAM" id="SSF52490">
    <property type="entry name" value="Tubulin nucleotide-binding domain-like"/>
    <property type="match status" value="1"/>
</dbReference>
<keyword evidence="4 5" id="KW-0342">GTP-binding</keyword>
<keyword evidence="5 7" id="KW-0131">Cell cycle</keyword>
<feature type="region of interest" description="Disordered" evidence="8">
    <location>
        <begin position="327"/>
        <end position="468"/>
    </location>
</feature>
<dbReference type="GO" id="GO:0051258">
    <property type="term" value="P:protein polymerization"/>
    <property type="evidence" value="ECO:0007669"/>
    <property type="project" value="UniProtKB-UniRule"/>
</dbReference>
<comment type="subcellular location">
    <subcellularLocation>
        <location evidence="5">Cytoplasm</location>
    </subcellularLocation>
    <text evidence="5">Assembles at midcell at the inner surface of the cytoplasmic membrane.</text>
</comment>
<evidence type="ECO:0000256" key="3">
    <source>
        <dbReference type="ARBA" id="ARBA00022741"/>
    </source>
</evidence>
<dbReference type="InterPro" id="IPR024757">
    <property type="entry name" value="FtsZ_C"/>
</dbReference>
<dbReference type="Proteomes" id="UP000442533">
    <property type="component" value="Unassembled WGS sequence"/>
</dbReference>
<sequence>MERQIHLMLNDEQELKPRITVFGVGGAGGNAVNNMIDKQLEGVEFVVANTDAQALQSSKAESRIQIGPKVTEGLGAGAKPSIGAKAAEETIEDIVDHLMGAHMCFITAGMGGGTGTGAAPIIAQAAREMGILTVGVVTKPFQFEGTKRMRQAEEGVEALQRVVDTLIIIPNQNLFRLANEKTTFTEAFAMADDVLYQGVKGVTDLMVRPGLINLDFADVRAVMDEMGKAMMGTGEASGENRAVQAAEKAIANPLLDEISLNGAKGVLINITGGYDLTLFEMDEAAEKIREKVDADANIIVGSTMDPTMEGTIRVSVVATGIDASAAEIPSPRRGIREPLTHTPPVTQRVEDDTPVMPQRRVAPMVQESAPRHAAPQARFEEDDMPRPAYQPEARQPAQPQANPLTGDSGSFTAPRRAATGAPGTPSDAVMQRLAAAVQKAPERQAAQQGRPAQQAAAQPAQQDSSRLQGRMGGLSRMLERISGHGEQAQKPAASTIAERVSERVQARRSSGLDAGFDDLASPERSEDNVEIPAFLRRQAN</sequence>
<dbReference type="InterPro" id="IPR037103">
    <property type="entry name" value="Tubulin/FtsZ-like_C"/>
</dbReference>
<feature type="binding site" evidence="5">
    <location>
        <begin position="26"/>
        <end position="30"/>
    </location>
    <ligand>
        <name>GTP</name>
        <dbReference type="ChEBI" id="CHEBI:37565"/>
    </ligand>
</feature>
<evidence type="ECO:0000256" key="1">
    <source>
        <dbReference type="ARBA" id="ARBA00009690"/>
    </source>
</evidence>
<dbReference type="InterPro" id="IPR045061">
    <property type="entry name" value="FtsZ/CetZ"/>
</dbReference>
<evidence type="ECO:0000256" key="5">
    <source>
        <dbReference type="HAMAP-Rule" id="MF_00909"/>
    </source>
</evidence>
<dbReference type="GO" id="GO:0043093">
    <property type="term" value="P:FtsZ-dependent cytokinesis"/>
    <property type="evidence" value="ECO:0007669"/>
    <property type="project" value="UniProtKB-UniRule"/>
</dbReference>
<dbReference type="FunFam" id="3.30.1330.20:FF:000011">
    <property type="entry name" value="Cell division protein FtsZ"/>
    <property type="match status" value="1"/>
</dbReference>
<dbReference type="InterPro" id="IPR020805">
    <property type="entry name" value="Cell_div_FtsZ_CS"/>
</dbReference>
<comment type="caution">
    <text evidence="11">The sequence shown here is derived from an EMBL/GenBank/DDBJ whole genome shotgun (WGS) entry which is preliminary data.</text>
</comment>
<gene>
    <name evidence="5 11" type="primary">ftsZ</name>
    <name evidence="11" type="ORF">GL279_17500</name>
</gene>
<evidence type="ECO:0000259" key="10">
    <source>
        <dbReference type="SMART" id="SM00865"/>
    </source>
</evidence>
<dbReference type="GO" id="GO:0005525">
    <property type="term" value="F:GTP binding"/>
    <property type="evidence" value="ECO:0007669"/>
    <property type="project" value="UniProtKB-UniRule"/>
</dbReference>
<dbReference type="InterPro" id="IPR008280">
    <property type="entry name" value="Tub_FtsZ_C"/>
</dbReference>
<feature type="binding site" evidence="5">
    <location>
        <position position="192"/>
    </location>
    <ligand>
        <name>GTP</name>
        <dbReference type="ChEBI" id="CHEBI:37565"/>
    </ligand>
</feature>
<name>A0A844H6J3_9RHOB</name>
<dbReference type="NCBIfam" id="TIGR00065">
    <property type="entry name" value="ftsZ"/>
    <property type="match status" value="1"/>
</dbReference>
<dbReference type="CDD" id="cd02201">
    <property type="entry name" value="FtsZ_type1"/>
    <property type="match status" value="1"/>
</dbReference>
<feature type="region of interest" description="Disordered" evidence="8">
    <location>
        <begin position="483"/>
        <end position="540"/>
    </location>
</feature>
<dbReference type="Pfam" id="PF12327">
    <property type="entry name" value="FtsZ_C"/>
    <property type="match status" value="1"/>
</dbReference>
<feature type="binding site" evidence="5">
    <location>
        <begin position="113"/>
        <end position="115"/>
    </location>
    <ligand>
        <name>GTP</name>
        <dbReference type="ChEBI" id="CHEBI:37565"/>
    </ligand>
</feature>
<reference evidence="11 12" key="1">
    <citation type="submission" date="2019-11" db="EMBL/GenBank/DDBJ databases">
        <authorList>
            <person name="Dong K."/>
        </authorList>
    </citation>
    <scope>NUCLEOTIDE SEQUENCE [LARGE SCALE GENOMIC DNA]</scope>
    <source>
        <strain evidence="11 12">JCM 17370</strain>
    </source>
</reference>
<dbReference type="PROSITE" id="PS01134">
    <property type="entry name" value="FTSZ_1"/>
    <property type="match status" value="1"/>
</dbReference>
<dbReference type="GO" id="GO:0003924">
    <property type="term" value="F:GTPase activity"/>
    <property type="evidence" value="ECO:0007669"/>
    <property type="project" value="UniProtKB-UniRule"/>
</dbReference>
<keyword evidence="2 5" id="KW-0963">Cytoplasm</keyword>
<evidence type="ECO:0000256" key="2">
    <source>
        <dbReference type="ARBA" id="ARBA00022490"/>
    </source>
</evidence>
<evidence type="ECO:0000256" key="6">
    <source>
        <dbReference type="NCBIfam" id="TIGR00065"/>
    </source>
</evidence>
<dbReference type="InterPro" id="IPR036525">
    <property type="entry name" value="Tubulin/FtsZ_GTPase_sf"/>
</dbReference>
<feature type="binding site" evidence="5">
    <location>
        <position position="144"/>
    </location>
    <ligand>
        <name>GTP</name>
        <dbReference type="ChEBI" id="CHEBI:37565"/>
    </ligand>
</feature>
<dbReference type="GO" id="GO:0000917">
    <property type="term" value="P:division septum assembly"/>
    <property type="evidence" value="ECO:0007669"/>
    <property type="project" value="UniProtKB-KW"/>
</dbReference>
<dbReference type="AlphaFoldDB" id="A0A844H6J3"/>
<dbReference type="InterPro" id="IPR018316">
    <property type="entry name" value="Tubulin/FtsZ_2-layer-sand-dom"/>
</dbReference>
<feature type="domain" description="Tubulin/FtsZ GTPase" evidence="9">
    <location>
        <begin position="18"/>
        <end position="210"/>
    </location>
</feature>
<keyword evidence="5 7" id="KW-0132">Cell division</keyword>
<dbReference type="HAMAP" id="MF_00909">
    <property type="entry name" value="FtsZ"/>
    <property type="match status" value="1"/>
</dbReference>
<dbReference type="Pfam" id="PF00091">
    <property type="entry name" value="Tubulin"/>
    <property type="match status" value="1"/>
</dbReference>
<evidence type="ECO:0000313" key="12">
    <source>
        <dbReference type="Proteomes" id="UP000442533"/>
    </source>
</evidence>
<evidence type="ECO:0000256" key="8">
    <source>
        <dbReference type="SAM" id="MobiDB-lite"/>
    </source>
</evidence>
<dbReference type="SUPFAM" id="SSF55307">
    <property type="entry name" value="Tubulin C-terminal domain-like"/>
    <property type="match status" value="1"/>
</dbReference>